<feature type="region of interest" description="Disordered" evidence="1">
    <location>
        <begin position="271"/>
        <end position="322"/>
    </location>
</feature>
<reference evidence="2" key="1">
    <citation type="submission" date="2020-11" db="EMBL/GenBank/DDBJ databases">
        <authorList>
            <consortium name="DOE Joint Genome Institute"/>
            <person name="Ahrendt S."/>
            <person name="Riley R."/>
            <person name="Andreopoulos W."/>
            <person name="Labutti K."/>
            <person name="Pangilinan J."/>
            <person name="Ruiz-Duenas F.J."/>
            <person name="Barrasa J.M."/>
            <person name="Sanchez-Garcia M."/>
            <person name="Camarero S."/>
            <person name="Miyauchi S."/>
            <person name="Serrano A."/>
            <person name="Linde D."/>
            <person name="Babiker R."/>
            <person name="Drula E."/>
            <person name="Ayuso-Fernandez I."/>
            <person name="Pacheco R."/>
            <person name="Padilla G."/>
            <person name="Ferreira P."/>
            <person name="Barriuso J."/>
            <person name="Kellner H."/>
            <person name="Castanera R."/>
            <person name="Alfaro M."/>
            <person name="Ramirez L."/>
            <person name="Pisabarro A.G."/>
            <person name="Kuo A."/>
            <person name="Tritt A."/>
            <person name="Lipzen A."/>
            <person name="He G."/>
            <person name="Yan M."/>
            <person name="Ng V."/>
            <person name="Cullen D."/>
            <person name="Martin F."/>
            <person name="Rosso M.-N."/>
            <person name="Henrissat B."/>
            <person name="Hibbett D."/>
            <person name="Martinez A.T."/>
            <person name="Grigoriev I.V."/>
        </authorList>
    </citation>
    <scope>NUCLEOTIDE SEQUENCE</scope>
    <source>
        <strain evidence="2">ATCC 90797</strain>
    </source>
</reference>
<protein>
    <submittedName>
        <fullName evidence="2">Uncharacterized protein</fullName>
    </submittedName>
</protein>
<evidence type="ECO:0000313" key="2">
    <source>
        <dbReference type="EMBL" id="KAF9496287.1"/>
    </source>
</evidence>
<accession>A0A9P5ZXH9</accession>
<dbReference type="AlphaFoldDB" id="A0A9P5ZXH9"/>
<evidence type="ECO:0000256" key="1">
    <source>
        <dbReference type="SAM" id="MobiDB-lite"/>
    </source>
</evidence>
<sequence>MNSEMIQKFGYLGIASAHELRKTDGIAARLVDNDAESYLIAIERIHKPSRIQIFKLKSPRMSILSSILCCCTRARRDSLDSVNERTSFIPHQDMCVASSMHRISLTLQQFSDARVDTQLDDEVVDQQRLRDKWAAVVREKEGKLINVSHPLPFNFHNRALPAMYGTSSSRSVSTSTNRYSSMEPGPSNDGILTPSPVHHFAGAFSESTTHVSQTVGADGIEIDVDGDHGRVLQAHIRNPILGIRLVQPSVTAPDVKGKHVEVERGRERVAWGQTEAAGCTPEQGSNSYVDSGHSDSESEADMTPRPSGLIVNTSPRIPPAPVGADLNLDVGKICVSWSD</sequence>
<dbReference type="EMBL" id="MU154554">
    <property type="protein sequence ID" value="KAF9496287.1"/>
    <property type="molecule type" value="Genomic_DNA"/>
</dbReference>
<dbReference type="Proteomes" id="UP000807025">
    <property type="component" value="Unassembled WGS sequence"/>
</dbReference>
<dbReference type="OrthoDB" id="3227079at2759"/>
<feature type="compositionally biased region" description="Low complexity" evidence="1">
    <location>
        <begin position="166"/>
        <end position="181"/>
    </location>
</feature>
<evidence type="ECO:0000313" key="3">
    <source>
        <dbReference type="Proteomes" id="UP000807025"/>
    </source>
</evidence>
<keyword evidence="3" id="KW-1185">Reference proteome</keyword>
<organism evidence="2 3">
    <name type="scientific">Pleurotus eryngii</name>
    <name type="common">Boletus of the steppes</name>
    <dbReference type="NCBI Taxonomy" id="5323"/>
    <lineage>
        <taxon>Eukaryota</taxon>
        <taxon>Fungi</taxon>
        <taxon>Dikarya</taxon>
        <taxon>Basidiomycota</taxon>
        <taxon>Agaricomycotina</taxon>
        <taxon>Agaricomycetes</taxon>
        <taxon>Agaricomycetidae</taxon>
        <taxon>Agaricales</taxon>
        <taxon>Pleurotineae</taxon>
        <taxon>Pleurotaceae</taxon>
        <taxon>Pleurotus</taxon>
    </lineage>
</organism>
<comment type="caution">
    <text evidence="2">The sequence shown here is derived from an EMBL/GenBank/DDBJ whole genome shotgun (WGS) entry which is preliminary data.</text>
</comment>
<feature type="region of interest" description="Disordered" evidence="1">
    <location>
        <begin position="165"/>
        <end position="185"/>
    </location>
</feature>
<gene>
    <name evidence="2" type="ORF">BDN71DRAFT_1505981</name>
</gene>
<proteinExistence type="predicted"/>
<name>A0A9P5ZXH9_PLEER</name>